<reference evidence="9 10" key="1">
    <citation type="submission" date="2020-08" db="EMBL/GenBank/DDBJ databases">
        <authorList>
            <person name="Newling K."/>
            <person name="Davey J."/>
            <person name="Forrester S."/>
        </authorList>
    </citation>
    <scope>NUCLEOTIDE SEQUENCE [LARGE SCALE GENOMIC DNA]</scope>
    <source>
        <strain evidence="10">Crithidia deanei Carvalho (ATCC PRA-265)</strain>
    </source>
</reference>
<protein>
    <recommendedName>
        <fullName evidence="8">Vesicle transport protein</fullName>
    </recommendedName>
</protein>
<dbReference type="PANTHER" id="PTHR23137">
    <property type="entry name" value="VESICLE TRANSPORT PROTEIN-RELATED"/>
    <property type="match status" value="1"/>
</dbReference>
<keyword evidence="6 8" id="KW-0472">Membrane</keyword>
<proteinExistence type="inferred from homology"/>
<gene>
    <name evidence="9" type="ORF">ADEAN_000050500</name>
</gene>
<dbReference type="Proteomes" id="UP000515908">
    <property type="component" value="Chromosome 01"/>
</dbReference>
<evidence type="ECO:0000256" key="1">
    <source>
        <dbReference type="ARBA" id="ARBA00004141"/>
    </source>
</evidence>
<organism evidence="9 10">
    <name type="scientific">Angomonas deanei</name>
    <dbReference type="NCBI Taxonomy" id="59799"/>
    <lineage>
        <taxon>Eukaryota</taxon>
        <taxon>Discoba</taxon>
        <taxon>Euglenozoa</taxon>
        <taxon>Kinetoplastea</taxon>
        <taxon>Metakinetoplastina</taxon>
        <taxon>Trypanosomatida</taxon>
        <taxon>Trypanosomatidae</taxon>
        <taxon>Strigomonadinae</taxon>
        <taxon>Angomonas</taxon>
    </lineage>
</organism>
<evidence type="ECO:0000256" key="2">
    <source>
        <dbReference type="ARBA" id="ARBA00022448"/>
    </source>
</evidence>
<dbReference type="EMBL" id="LR877145">
    <property type="protein sequence ID" value="CAD2213069.1"/>
    <property type="molecule type" value="Genomic_DNA"/>
</dbReference>
<evidence type="ECO:0000256" key="3">
    <source>
        <dbReference type="ARBA" id="ARBA00022692"/>
    </source>
</evidence>
<evidence type="ECO:0000256" key="7">
    <source>
        <dbReference type="ARBA" id="ARBA00025800"/>
    </source>
</evidence>
<evidence type="ECO:0000313" key="9">
    <source>
        <dbReference type="EMBL" id="CAD2213069.1"/>
    </source>
</evidence>
<dbReference type="PANTHER" id="PTHR23137:SF6">
    <property type="entry name" value="VESICLE TRANSPORT PROTEIN"/>
    <property type="match status" value="1"/>
</dbReference>
<comment type="similarity">
    <text evidence="7 8">Belongs to the SFT2 family.</text>
</comment>
<comment type="function">
    <text evidence="8">May be involved in fusion of retrograde transport vesicles derived from an endocytic compartment with the Golgi complex.</text>
</comment>
<accession>A0A7G2BZY2</accession>
<evidence type="ECO:0000256" key="8">
    <source>
        <dbReference type="RuleBase" id="RU363111"/>
    </source>
</evidence>
<dbReference type="OrthoDB" id="73614at2759"/>
<feature type="transmembrane region" description="Helical" evidence="8">
    <location>
        <begin position="33"/>
        <end position="54"/>
    </location>
</feature>
<keyword evidence="2 8" id="KW-0813">Transport</keyword>
<dbReference type="VEuPathDB" id="TriTrypDB:ADEAN_000050500"/>
<keyword evidence="5 8" id="KW-1133">Transmembrane helix</keyword>
<dbReference type="GO" id="GO:0012505">
    <property type="term" value="C:endomembrane system"/>
    <property type="evidence" value="ECO:0007669"/>
    <property type="project" value="UniProtKB-ARBA"/>
</dbReference>
<dbReference type="AlphaFoldDB" id="A0A7G2BZY2"/>
<dbReference type="GO" id="GO:0016192">
    <property type="term" value="P:vesicle-mediated transport"/>
    <property type="evidence" value="ECO:0007669"/>
    <property type="project" value="InterPro"/>
</dbReference>
<comment type="subcellular location">
    <subcellularLocation>
        <location evidence="1 8">Membrane</location>
        <topology evidence="1 8">Multi-pass membrane protein</topology>
    </subcellularLocation>
</comment>
<dbReference type="InterPro" id="IPR007305">
    <property type="entry name" value="Vesicle_transpt_Got1/SFT2"/>
</dbReference>
<feature type="transmembrane region" description="Helical" evidence="8">
    <location>
        <begin position="7"/>
        <end position="27"/>
    </location>
</feature>
<keyword evidence="3 8" id="KW-0812">Transmembrane</keyword>
<evidence type="ECO:0000256" key="4">
    <source>
        <dbReference type="ARBA" id="ARBA00022927"/>
    </source>
</evidence>
<keyword evidence="4 8" id="KW-0653">Protein transport</keyword>
<keyword evidence="10" id="KW-1185">Reference proteome</keyword>
<evidence type="ECO:0000256" key="6">
    <source>
        <dbReference type="ARBA" id="ARBA00023136"/>
    </source>
</evidence>
<comment type="caution">
    <text evidence="8">Lacks conserved residue(s) required for the propagation of feature annotation.</text>
</comment>
<dbReference type="GO" id="GO:0016020">
    <property type="term" value="C:membrane"/>
    <property type="evidence" value="ECO:0007669"/>
    <property type="project" value="UniProtKB-SubCell"/>
</dbReference>
<dbReference type="InterPro" id="IPR011691">
    <property type="entry name" value="Vesicle_transpt_SFT2"/>
</dbReference>
<sequence>MTKIHRLIPTLVFVVSIVLTFIMAFAAKVPGLTILFIFIQYFSLAWYCITYIPFAKEGILRCFGCRR</sequence>
<name>A0A7G2BZY2_9TRYP</name>
<evidence type="ECO:0000256" key="5">
    <source>
        <dbReference type="ARBA" id="ARBA00022989"/>
    </source>
</evidence>
<evidence type="ECO:0000313" key="10">
    <source>
        <dbReference type="Proteomes" id="UP000515908"/>
    </source>
</evidence>
<dbReference type="Pfam" id="PF04178">
    <property type="entry name" value="Got1"/>
    <property type="match status" value="1"/>
</dbReference>
<dbReference type="GO" id="GO:0015031">
    <property type="term" value="P:protein transport"/>
    <property type="evidence" value="ECO:0007669"/>
    <property type="project" value="UniProtKB-KW"/>
</dbReference>
<dbReference type="GO" id="GO:0005737">
    <property type="term" value="C:cytoplasm"/>
    <property type="evidence" value="ECO:0007669"/>
    <property type="project" value="UniProtKB-ARBA"/>
</dbReference>